<sequence length="124" mass="14407">MGGKDGQRGGRWFGASGRYLPMSFSSSFFSVSLCILIFLSILVTLNLFFFSVVLLWCVVLFYFSYYSRHNIMMMPRIRKDADEKEEEKYLFMLYGYVPYADMYDILRTRGKVGLGLKGEGIRLI</sequence>
<protein>
    <submittedName>
        <fullName evidence="2">Uncharacterized protein</fullName>
    </submittedName>
</protein>
<name>A0AA40EAY6_9PEZI</name>
<dbReference type="Proteomes" id="UP001172101">
    <property type="component" value="Unassembled WGS sequence"/>
</dbReference>
<accession>A0AA40EAY6</accession>
<keyword evidence="1" id="KW-1133">Transmembrane helix</keyword>
<feature type="transmembrane region" description="Helical" evidence="1">
    <location>
        <begin position="20"/>
        <end position="41"/>
    </location>
</feature>
<dbReference type="RefSeq" id="XP_060303776.1">
    <property type="nucleotide sequence ID" value="XM_060441062.1"/>
</dbReference>
<organism evidence="2 3">
    <name type="scientific">Lasiosphaeria miniovina</name>
    <dbReference type="NCBI Taxonomy" id="1954250"/>
    <lineage>
        <taxon>Eukaryota</taxon>
        <taxon>Fungi</taxon>
        <taxon>Dikarya</taxon>
        <taxon>Ascomycota</taxon>
        <taxon>Pezizomycotina</taxon>
        <taxon>Sordariomycetes</taxon>
        <taxon>Sordariomycetidae</taxon>
        <taxon>Sordariales</taxon>
        <taxon>Lasiosphaeriaceae</taxon>
        <taxon>Lasiosphaeria</taxon>
    </lineage>
</organism>
<feature type="non-terminal residue" evidence="2">
    <location>
        <position position="1"/>
    </location>
</feature>
<keyword evidence="1" id="KW-0812">Transmembrane</keyword>
<feature type="transmembrane region" description="Helical" evidence="1">
    <location>
        <begin position="47"/>
        <end position="66"/>
    </location>
</feature>
<evidence type="ECO:0000256" key="1">
    <source>
        <dbReference type="SAM" id="Phobius"/>
    </source>
</evidence>
<proteinExistence type="predicted"/>
<evidence type="ECO:0000313" key="3">
    <source>
        <dbReference type="Proteomes" id="UP001172101"/>
    </source>
</evidence>
<gene>
    <name evidence="2" type="ORF">B0T26DRAFT_690046</name>
</gene>
<reference evidence="2" key="1">
    <citation type="submission" date="2023-06" db="EMBL/GenBank/DDBJ databases">
        <title>Genome-scale phylogeny and comparative genomics of the fungal order Sordariales.</title>
        <authorList>
            <consortium name="Lawrence Berkeley National Laboratory"/>
            <person name="Hensen N."/>
            <person name="Bonometti L."/>
            <person name="Westerberg I."/>
            <person name="Brannstrom I.O."/>
            <person name="Guillou S."/>
            <person name="Cros-Aarteil S."/>
            <person name="Calhoun S."/>
            <person name="Haridas S."/>
            <person name="Kuo A."/>
            <person name="Mondo S."/>
            <person name="Pangilinan J."/>
            <person name="Riley R."/>
            <person name="LaButti K."/>
            <person name="Andreopoulos B."/>
            <person name="Lipzen A."/>
            <person name="Chen C."/>
            <person name="Yanf M."/>
            <person name="Daum C."/>
            <person name="Ng V."/>
            <person name="Clum A."/>
            <person name="Steindorff A."/>
            <person name="Ohm R."/>
            <person name="Martin F."/>
            <person name="Silar P."/>
            <person name="Natvig D."/>
            <person name="Lalanne C."/>
            <person name="Gautier V."/>
            <person name="Ament-velasquez S.L."/>
            <person name="Kruys A."/>
            <person name="Hutchinson M.I."/>
            <person name="Powell A.J."/>
            <person name="Barry K."/>
            <person name="Miller A.N."/>
            <person name="Grigoriev I.V."/>
            <person name="Debuchy R."/>
            <person name="Gladieux P."/>
            <person name="Thoren M.H."/>
            <person name="Johannesson H."/>
        </authorList>
    </citation>
    <scope>NUCLEOTIDE SEQUENCE</scope>
    <source>
        <strain evidence="2">SMH2392-1A</strain>
    </source>
</reference>
<evidence type="ECO:0000313" key="2">
    <source>
        <dbReference type="EMBL" id="KAK0734899.1"/>
    </source>
</evidence>
<dbReference type="GeneID" id="85324332"/>
<dbReference type="AlphaFoldDB" id="A0AA40EAY6"/>
<keyword evidence="3" id="KW-1185">Reference proteome</keyword>
<comment type="caution">
    <text evidence="2">The sequence shown here is derived from an EMBL/GenBank/DDBJ whole genome shotgun (WGS) entry which is preliminary data.</text>
</comment>
<keyword evidence="1" id="KW-0472">Membrane</keyword>
<dbReference type="EMBL" id="JAUIRO010000001">
    <property type="protein sequence ID" value="KAK0734899.1"/>
    <property type="molecule type" value="Genomic_DNA"/>
</dbReference>